<sequence length="354" mass="40355">MDIVNEILEREQKKAEKYKPITVDKHLPLEFDIGTLFTFDSNDLDTKRLNSDKTRDEYLLSLSRDNTQLLLNKIWELPTERVEEAIVVKLPEPTTVLPRAKPVPKPRPLTKWQEFAKAKGITKKKKDKLQWDEQLQKWVPLYGFKKAAAEKEKNWLIEVPQNLDPMTDMYEKKAEAKSEKVAKNELQRLKNIARAKKVKIPRVGLPVTSDKASANQLSTAATVARASTASLGKFQDRLPKEKDARGKGVHELIPGKDRKRKLPVPTAKVEQQNNLNLLDSILNKRPKIDMDKAVTKHIHTEQVQRSEEKKNEKPRGKPRKGKGAGNPTKFTAKKPKAGKGQRNPGKKTGGRKRR</sequence>
<evidence type="ECO:0000313" key="1">
    <source>
        <dbReference type="EMBL" id="KAI8435676.1"/>
    </source>
</evidence>
<dbReference type="Proteomes" id="UP001064048">
    <property type="component" value="Chromosome 6"/>
</dbReference>
<keyword evidence="2" id="KW-1185">Reference proteome</keyword>
<gene>
    <name evidence="1" type="ORF">MSG28_003936</name>
</gene>
<dbReference type="EMBL" id="CM046106">
    <property type="protein sequence ID" value="KAI8435676.1"/>
    <property type="molecule type" value="Genomic_DNA"/>
</dbReference>
<accession>A0ACC0KHY9</accession>
<proteinExistence type="predicted"/>
<name>A0ACC0KHY9_CHOFU</name>
<reference evidence="1 2" key="1">
    <citation type="journal article" date="2022" name="Genome Biol. Evol.">
        <title>The Spruce Budworm Genome: Reconstructing the Evolutionary History of Antifreeze Proteins.</title>
        <authorList>
            <person name="Beliveau C."/>
            <person name="Gagne P."/>
            <person name="Picq S."/>
            <person name="Vernygora O."/>
            <person name="Keeling C.I."/>
            <person name="Pinkney K."/>
            <person name="Doucet D."/>
            <person name="Wen F."/>
            <person name="Johnston J.S."/>
            <person name="Maaroufi H."/>
            <person name="Boyle B."/>
            <person name="Laroche J."/>
            <person name="Dewar K."/>
            <person name="Juretic N."/>
            <person name="Blackburn G."/>
            <person name="Nisole A."/>
            <person name="Brunet B."/>
            <person name="Brandao M."/>
            <person name="Lumley L."/>
            <person name="Duan J."/>
            <person name="Quan G."/>
            <person name="Lucarotti C.J."/>
            <person name="Roe A.D."/>
            <person name="Sperling F.A.H."/>
            <person name="Levesque R.C."/>
            <person name="Cusson M."/>
        </authorList>
    </citation>
    <scope>NUCLEOTIDE SEQUENCE [LARGE SCALE GENOMIC DNA]</scope>
    <source>
        <strain evidence="1">Glfc:IPQL:Cfum</strain>
    </source>
</reference>
<protein>
    <submittedName>
        <fullName evidence="1">Uncharacterized protein</fullName>
    </submittedName>
</protein>
<evidence type="ECO:0000313" key="2">
    <source>
        <dbReference type="Proteomes" id="UP001064048"/>
    </source>
</evidence>
<comment type="caution">
    <text evidence="1">The sequence shown here is derived from an EMBL/GenBank/DDBJ whole genome shotgun (WGS) entry which is preliminary data.</text>
</comment>
<organism evidence="1 2">
    <name type="scientific">Choristoneura fumiferana</name>
    <name type="common">Spruce budworm moth</name>
    <name type="synonym">Archips fumiferana</name>
    <dbReference type="NCBI Taxonomy" id="7141"/>
    <lineage>
        <taxon>Eukaryota</taxon>
        <taxon>Metazoa</taxon>
        <taxon>Ecdysozoa</taxon>
        <taxon>Arthropoda</taxon>
        <taxon>Hexapoda</taxon>
        <taxon>Insecta</taxon>
        <taxon>Pterygota</taxon>
        <taxon>Neoptera</taxon>
        <taxon>Endopterygota</taxon>
        <taxon>Lepidoptera</taxon>
        <taxon>Glossata</taxon>
        <taxon>Ditrysia</taxon>
        <taxon>Tortricoidea</taxon>
        <taxon>Tortricidae</taxon>
        <taxon>Tortricinae</taxon>
        <taxon>Choristoneura</taxon>
    </lineage>
</organism>